<dbReference type="EMBL" id="CADCUW010000400">
    <property type="protein sequence ID" value="CAA9432824.1"/>
    <property type="molecule type" value="Genomic_DNA"/>
</dbReference>
<sequence length="33" mass="3527">SLASPWPTTRAIMPLGVSRSQTRNTAASTPQRS</sequence>
<dbReference type="AlphaFoldDB" id="A0A6J4Q2I0"/>
<feature type="region of interest" description="Disordered" evidence="1">
    <location>
        <begin position="1"/>
        <end position="33"/>
    </location>
</feature>
<feature type="non-terminal residue" evidence="2">
    <location>
        <position position="1"/>
    </location>
</feature>
<reference evidence="2" key="1">
    <citation type="submission" date="2020-02" db="EMBL/GenBank/DDBJ databases">
        <authorList>
            <person name="Meier V. D."/>
        </authorList>
    </citation>
    <scope>NUCLEOTIDE SEQUENCE</scope>
    <source>
        <strain evidence="2">AVDCRST_MAG01</strain>
    </source>
</reference>
<feature type="non-terminal residue" evidence="2">
    <location>
        <position position="33"/>
    </location>
</feature>
<protein>
    <submittedName>
        <fullName evidence="2">Uncharacterized protein</fullName>
    </submittedName>
</protein>
<accession>A0A6J4Q2I0</accession>
<organism evidence="2">
    <name type="scientific">uncultured Rubrobacteraceae bacterium</name>
    <dbReference type="NCBI Taxonomy" id="349277"/>
    <lineage>
        <taxon>Bacteria</taxon>
        <taxon>Bacillati</taxon>
        <taxon>Actinomycetota</taxon>
        <taxon>Rubrobacteria</taxon>
        <taxon>Rubrobacterales</taxon>
        <taxon>Rubrobacteraceae</taxon>
        <taxon>environmental samples</taxon>
    </lineage>
</organism>
<gene>
    <name evidence="2" type="ORF">AVDCRST_MAG01-01-2995</name>
</gene>
<evidence type="ECO:0000256" key="1">
    <source>
        <dbReference type="SAM" id="MobiDB-lite"/>
    </source>
</evidence>
<proteinExistence type="predicted"/>
<name>A0A6J4Q2I0_9ACTN</name>
<feature type="compositionally biased region" description="Polar residues" evidence="1">
    <location>
        <begin position="18"/>
        <end position="33"/>
    </location>
</feature>
<evidence type="ECO:0000313" key="2">
    <source>
        <dbReference type="EMBL" id="CAA9432824.1"/>
    </source>
</evidence>